<dbReference type="Proteomes" id="UP000031075">
    <property type="component" value="Segment"/>
</dbReference>
<sequence length="75" mass="8648">MDSLTDQDRAALDLERDWWATQGGKESAIIDRINVSPVRYYQRLNRLVETEAALAYDPVTVNRLRRLRTKGRADG</sequence>
<dbReference type="KEGG" id="vg:23679456"/>
<dbReference type="RefSeq" id="YP_009124695.1">
    <property type="nucleotide sequence ID" value="NC_026589.1"/>
</dbReference>
<reference evidence="1 2" key="1">
    <citation type="submission" date="2014-10" db="EMBL/GenBank/DDBJ databases">
        <authorList>
            <person name="Msani S."/>
            <person name="Brouckaert M.-A."/>
            <person name="Jacobs C."/>
            <person name="Mafu P."/>
            <person name="Moti D."/>
            <person name="Naeem M."/>
            <person name="Ntuli T."/>
            <person name="Mngomezulu K."/>
            <person name="Larsen M.H."/>
            <person name="Rubin E.J."/>
            <person name="Russell D.A."/>
            <person name="Guerrero C.A."/>
            <person name="Bowman C.A."/>
            <person name="Jacobs-Sera D."/>
            <person name="Hendrix R.W."/>
            <person name="Hatfull G.F."/>
        </authorList>
    </citation>
    <scope>NUCLEOTIDE SEQUENCE [LARGE SCALE GENOMIC DNA]</scope>
</reference>
<accession>A0A0A7RXU7</accession>
<evidence type="ECO:0008006" key="3">
    <source>
        <dbReference type="Google" id="ProtNLM"/>
    </source>
</evidence>
<gene>
    <name evidence="1" type="primary">41</name>
    <name evidence="1" type="ORF">PBI_SBASH_41</name>
</gene>
<dbReference type="InterPro" id="IPR021678">
    <property type="entry name" value="DUF3263"/>
</dbReference>
<keyword evidence="2" id="KW-1185">Reference proteome</keyword>
<dbReference type="OrthoDB" id="27657at10239"/>
<dbReference type="Pfam" id="PF11662">
    <property type="entry name" value="DUF3263"/>
    <property type="match status" value="1"/>
</dbReference>
<dbReference type="EMBL" id="KP027201">
    <property type="protein sequence ID" value="AJA43342.1"/>
    <property type="molecule type" value="Genomic_DNA"/>
</dbReference>
<organism evidence="1 2">
    <name type="scientific">Mycobacterium phage Sbash</name>
    <dbReference type="NCBI Taxonomy" id="1567475"/>
    <lineage>
        <taxon>Viruses</taxon>
        <taxon>Duplodnaviria</taxon>
        <taxon>Heunggongvirae</taxon>
        <taxon>Uroviricota</taxon>
        <taxon>Caudoviricetes</taxon>
        <taxon>Chenonavirus</taxon>
        <taxon>Chenonavirus sbash</taxon>
    </lineage>
</organism>
<protein>
    <recommendedName>
        <fullName evidence="3">DUF3263 domain-containing protein</fullName>
    </recommendedName>
</protein>
<evidence type="ECO:0000313" key="2">
    <source>
        <dbReference type="Proteomes" id="UP000031075"/>
    </source>
</evidence>
<proteinExistence type="predicted"/>
<name>A0A0A7RXU7_9CAUD</name>
<dbReference type="GeneID" id="23679456"/>
<evidence type="ECO:0000313" key="1">
    <source>
        <dbReference type="EMBL" id="AJA43342.1"/>
    </source>
</evidence>